<name>A0A7G9YQ44_9EURY</name>
<accession>A0A7G9YQ44</accession>
<gene>
    <name evidence="1" type="ORF">DMFPCFDI_00019</name>
    <name evidence="2" type="ORF">GDOAKEED_00032</name>
</gene>
<dbReference type="EMBL" id="MT631405">
    <property type="protein sequence ID" value="QNO50128.1"/>
    <property type="molecule type" value="Genomic_DNA"/>
</dbReference>
<reference evidence="2" key="1">
    <citation type="submission" date="2020-06" db="EMBL/GenBank/DDBJ databases">
        <title>Unique genomic features of the anaerobic methanotrophic archaea.</title>
        <authorList>
            <person name="Chadwick G.L."/>
            <person name="Skennerton C.T."/>
            <person name="Laso-Perez R."/>
            <person name="Leu A.O."/>
            <person name="Speth D.R."/>
            <person name="Yu H."/>
            <person name="Morgan-Lang C."/>
            <person name="Hatzenpichler R."/>
            <person name="Goudeau D."/>
            <person name="Malmstrom R."/>
            <person name="Brazelton W.J."/>
            <person name="Woyke T."/>
            <person name="Hallam S.J."/>
            <person name="Tyson G.W."/>
            <person name="Wegener G."/>
            <person name="Boetius A."/>
            <person name="Orphan V."/>
        </authorList>
    </citation>
    <scope>NUCLEOTIDE SEQUENCE</scope>
</reference>
<evidence type="ECO:0000313" key="2">
    <source>
        <dbReference type="EMBL" id="QNO50128.1"/>
    </source>
</evidence>
<protein>
    <submittedName>
        <fullName evidence="2">Uncharacterized protein</fullName>
    </submittedName>
</protein>
<dbReference type="EMBL" id="MT631396">
    <property type="protein sequence ID" value="QNO49776.1"/>
    <property type="molecule type" value="Genomic_DNA"/>
</dbReference>
<dbReference type="AlphaFoldDB" id="A0A7G9YQ44"/>
<organism evidence="2">
    <name type="scientific">Candidatus Methanogaster sp. ANME-2c ERB4</name>
    <dbReference type="NCBI Taxonomy" id="2759911"/>
    <lineage>
        <taxon>Archaea</taxon>
        <taxon>Methanobacteriati</taxon>
        <taxon>Methanobacteriota</taxon>
        <taxon>Stenosarchaea group</taxon>
        <taxon>Methanomicrobia</taxon>
        <taxon>Methanosarcinales</taxon>
        <taxon>ANME-2 cluster</taxon>
        <taxon>Candidatus Methanogasteraceae</taxon>
        <taxon>Candidatus Methanogaster</taxon>
    </lineage>
</organism>
<proteinExistence type="predicted"/>
<sequence length="105" mass="12296">MAVSEQEKQYILTRELPEGTKAEYFCILPDEHDRLTQSAHEKRLTIDDDGRLEQIPIEMWREHVRKTHAIRSGERVRRFFESIDGGVAEAASRVCVGHWLDFEDL</sequence>
<evidence type="ECO:0000313" key="1">
    <source>
        <dbReference type="EMBL" id="QNO49776.1"/>
    </source>
</evidence>